<feature type="region of interest" description="Disordered" evidence="1">
    <location>
        <begin position="1"/>
        <end position="20"/>
    </location>
</feature>
<name>A0AAW4XQH9_9BURK</name>
<evidence type="ECO:0000256" key="1">
    <source>
        <dbReference type="SAM" id="MobiDB-lite"/>
    </source>
</evidence>
<feature type="compositionally biased region" description="Polar residues" evidence="1">
    <location>
        <begin position="9"/>
        <end position="18"/>
    </location>
</feature>
<protein>
    <submittedName>
        <fullName evidence="2">Uncharacterized protein</fullName>
    </submittedName>
</protein>
<dbReference type="AlphaFoldDB" id="A0AAW4XQH9"/>
<evidence type="ECO:0000313" key="2">
    <source>
        <dbReference type="EMBL" id="MCD2164352.1"/>
    </source>
</evidence>
<proteinExistence type="predicted"/>
<dbReference type="InterPro" id="IPR023606">
    <property type="entry name" value="CoA-Trfase_III_dom_1_sf"/>
</dbReference>
<keyword evidence="3" id="KW-1185">Reference proteome</keyword>
<comment type="caution">
    <text evidence="2">The sequence shown here is derived from an EMBL/GenBank/DDBJ whole genome shotgun (WGS) entry which is preliminary data.</text>
</comment>
<gene>
    <name evidence="2" type="ORF">LPW39_04310</name>
</gene>
<evidence type="ECO:0000313" key="3">
    <source>
        <dbReference type="Proteomes" id="UP001199260"/>
    </source>
</evidence>
<accession>A0AAW4XQH9</accession>
<reference evidence="2 3" key="1">
    <citation type="submission" date="2021-11" db="EMBL/GenBank/DDBJ databases">
        <title>Genome sequence.</title>
        <authorList>
            <person name="Sun Q."/>
        </authorList>
    </citation>
    <scope>NUCLEOTIDE SEQUENCE [LARGE SCALE GENOMIC DNA]</scope>
    <source>
        <strain evidence="2 3">KCTC 12005</strain>
    </source>
</reference>
<dbReference type="Gene3D" id="3.40.50.10540">
    <property type="entry name" value="Crotonobetainyl-coa:carnitine coa-transferase, domain 1"/>
    <property type="match status" value="1"/>
</dbReference>
<dbReference type="SUPFAM" id="SSF89796">
    <property type="entry name" value="CoA-transferase family III (CaiB/BaiF)"/>
    <property type="match status" value="1"/>
</dbReference>
<dbReference type="EMBL" id="JAJNCT010000005">
    <property type="protein sequence ID" value="MCD2164352.1"/>
    <property type="molecule type" value="Genomic_DNA"/>
</dbReference>
<dbReference type="RefSeq" id="WP_230771614.1">
    <property type="nucleotide sequence ID" value="NZ_JAJNCT010000005.1"/>
</dbReference>
<sequence>MHHTDESARPTTSATPSNLALAGLRVAGERLGVRMDPPQLGQHTQDLLRSLGYGDDSIAALRGSQAIAG</sequence>
<dbReference type="Proteomes" id="UP001199260">
    <property type="component" value="Unassembled WGS sequence"/>
</dbReference>
<organism evidence="2 3">
    <name type="scientific">Comamonas koreensis</name>
    <dbReference type="NCBI Taxonomy" id="160825"/>
    <lineage>
        <taxon>Bacteria</taxon>
        <taxon>Pseudomonadati</taxon>
        <taxon>Pseudomonadota</taxon>
        <taxon>Betaproteobacteria</taxon>
        <taxon>Burkholderiales</taxon>
        <taxon>Comamonadaceae</taxon>
        <taxon>Comamonas</taxon>
    </lineage>
</organism>